<name>A0A139LIM3_9BACE</name>
<evidence type="ECO:0000313" key="18">
    <source>
        <dbReference type="Proteomes" id="UP000070319"/>
    </source>
</evidence>
<dbReference type="InterPro" id="IPR036097">
    <property type="entry name" value="HisK_dim/P_sf"/>
</dbReference>
<dbReference type="PANTHER" id="PTHR43547:SF2">
    <property type="entry name" value="HYBRID SIGNAL TRANSDUCTION HISTIDINE KINASE C"/>
    <property type="match status" value="1"/>
</dbReference>
<evidence type="ECO:0000259" key="14">
    <source>
        <dbReference type="PROSITE" id="PS01124"/>
    </source>
</evidence>
<keyword evidence="3 12" id="KW-0597">Phosphoprotein</keyword>
<evidence type="ECO:0000259" key="15">
    <source>
        <dbReference type="PROSITE" id="PS50109"/>
    </source>
</evidence>
<feature type="domain" description="Response regulatory" evidence="16">
    <location>
        <begin position="1089"/>
        <end position="1204"/>
    </location>
</feature>
<keyword evidence="13" id="KW-0812">Transmembrane</keyword>
<evidence type="ECO:0000256" key="5">
    <source>
        <dbReference type="ARBA" id="ARBA00022741"/>
    </source>
</evidence>
<organism evidence="17">
    <name type="scientific">Bacteroides intestinalis</name>
    <dbReference type="NCBI Taxonomy" id="329854"/>
    <lineage>
        <taxon>Bacteria</taxon>
        <taxon>Pseudomonadati</taxon>
        <taxon>Bacteroidota</taxon>
        <taxon>Bacteroidia</taxon>
        <taxon>Bacteroidales</taxon>
        <taxon>Bacteroidaceae</taxon>
        <taxon>Bacteroides</taxon>
    </lineage>
</organism>
<dbReference type="GO" id="GO:0043565">
    <property type="term" value="F:sequence-specific DNA binding"/>
    <property type="evidence" value="ECO:0007669"/>
    <property type="project" value="InterPro"/>
</dbReference>
<dbReference type="InterPro" id="IPR005467">
    <property type="entry name" value="His_kinase_dom"/>
</dbReference>
<keyword evidence="13" id="KW-0472">Membrane</keyword>
<dbReference type="FunFam" id="3.40.50.2300:FF:000138">
    <property type="entry name" value="Two-component system sensor histidine kinase/response regulator"/>
    <property type="match status" value="1"/>
</dbReference>
<evidence type="ECO:0000256" key="13">
    <source>
        <dbReference type="SAM" id="Phobius"/>
    </source>
</evidence>
<evidence type="ECO:0000256" key="11">
    <source>
        <dbReference type="ARBA" id="ARBA00023163"/>
    </source>
</evidence>
<comment type="caution">
    <text evidence="17">The sequence shown here is derived from an EMBL/GenBank/DDBJ whole genome shotgun (WGS) entry which is preliminary data.</text>
</comment>
<evidence type="ECO:0000256" key="10">
    <source>
        <dbReference type="ARBA" id="ARBA00023125"/>
    </source>
</evidence>
<dbReference type="PANTHER" id="PTHR43547">
    <property type="entry name" value="TWO-COMPONENT HISTIDINE KINASE"/>
    <property type="match status" value="1"/>
</dbReference>
<proteinExistence type="predicted"/>
<protein>
    <recommendedName>
        <fullName evidence="2">histidine kinase</fullName>
        <ecNumber evidence="2">2.7.13.3</ecNumber>
    </recommendedName>
</protein>
<gene>
    <name evidence="17" type="ORF">HMPREF2531_02085</name>
</gene>
<dbReference type="Gene3D" id="3.40.50.2300">
    <property type="match status" value="1"/>
</dbReference>
<evidence type="ECO:0000256" key="4">
    <source>
        <dbReference type="ARBA" id="ARBA00022679"/>
    </source>
</evidence>
<dbReference type="Proteomes" id="UP000070319">
    <property type="component" value="Unassembled WGS sequence"/>
</dbReference>
<dbReference type="GO" id="GO:0003700">
    <property type="term" value="F:DNA-binding transcription factor activity"/>
    <property type="evidence" value="ECO:0007669"/>
    <property type="project" value="InterPro"/>
</dbReference>
<dbReference type="SMART" id="SM00342">
    <property type="entry name" value="HTH_ARAC"/>
    <property type="match status" value="1"/>
</dbReference>
<dbReference type="InterPro" id="IPR013783">
    <property type="entry name" value="Ig-like_fold"/>
</dbReference>
<dbReference type="FunFam" id="1.10.287.130:FF:000045">
    <property type="entry name" value="Two-component system sensor histidine kinase/response regulator"/>
    <property type="match status" value="1"/>
</dbReference>
<dbReference type="Pfam" id="PF07494">
    <property type="entry name" value="Reg_prop"/>
    <property type="match status" value="3"/>
</dbReference>
<dbReference type="SUPFAM" id="SSF52172">
    <property type="entry name" value="CheY-like"/>
    <property type="match status" value="1"/>
</dbReference>
<dbReference type="CDD" id="cd00075">
    <property type="entry name" value="HATPase"/>
    <property type="match status" value="1"/>
</dbReference>
<dbReference type="SUPFAM" id="SSF55874">
    <property type="entry name" value="ATPase domain of HSP90 chaperone/DNA topoisomerase II/histidine kinase"/>
    <property type="match status" value="1"/>
</dbReference>
<dbReference type="PROSITE" id="PS50110">
    <property type="entry name" value="RESPONSE_REGULATORY"/>
    <property type="match status" value="1"/>
</dbReference>
<dbReference type="RefSeq" id="WP_061435696.1">
    <property type="nucleotide sequence ID" value="NZ_KQ968691.1"/>
</dbReference>
<dbReference type="InterPro" id="IPR036890">
    <property type="entry name" value="HATPase_C_sf"/>
</dbReference>
<keyword evidence="5" id="KW-0547">Nucleotide-binding</keyword>
<dbReference type="GO" id="GO:0005524">
    <property type="term" value="F:ATP binding"/>
    <property type="evidence" value="ECO:0007669"/>
    <property type="project" value="UniProtKB-KW"/>
</dbReference>
<dbReference type="InterPro" id="IPR015943">
    <property type="entry name" value="WD40/YVTN_repeat-like_dom_sf"/>
</dbReference>
<keyword evidence="6 17" id="KW-0418">Kinase</keyword>
<evidence type="ECO:0000256" key="12">
    <source>
        <dbReference type="PROSITE-ProRule" id="PRU00169"/>
    </source>
</evidence>
<feature type="domain" description="HTH araC/xylS-type" evidence="14">
    <location>
        <begin position="1238"/>
        <end position="1337"/>
    </location>
</feature>
<evidence type="ECO:0000256" key="2">
    <source>
        <dbReference type="ARBA" id="ARBA00012438"/>
    </source>
</evidence>
<dbReference type="InterPro" id="IPR001789">
    <property type="entry name" value="Sig_transdc_resp-reg_receiver"/>
</dbReference>
<feature type="modified residue" description="4-aspartylphosphate" evidence="12">
    <location>
        <position position="1137"/>
    </location>
</feature>
<dbReference type="EMBL" id="LTDF01000075">
    <property type="protein sequence ID" value="KXT51297.1"/>
    <property type="molecule type" value="Genomic_DNA"/>
</dbReference>
<keyword evidence="11" id="KW-0804">Transcription</keyword>
<dbReference type="InterPro" id="IPR018062">
    <property type="entry name" value="HTH_AraC-typ_CS"/>
</dbReference>
<keyword evidence="4" id="KW-0808">Transferase</keyword>
<keyword evidence="10" id="KW-0238">DNA-binding</keyword>
<dbReference type="SUPFAM" id="SSF47384">
    <property type="entry name" value="Homodimeric domain of signal transducing histidine kinase"/>
    <property type="match status" value="1"/>
</dbReference>
<accession>A0A139LIM3</accession>
<dbReference type="FunFam" id="3.30.565.10:FF:000037">
    <property type="entry name" value="Hybrid sensor histidine kinase/response regulator"/>
    <property type="match status" value="1"/>
</dbReference>
<dbReference type="InterPro" id="IPR011110">
    <property type="entry name" value="Reg_prop"/>
</dbReference>
<dbReference type="PROSITE" id="PS50109">
    <property type="entry name" value="HIS_KIN"/>
    <property type="match status" value="1"/>
</dbReference>
<dbReference type="CDD" id="cd17574">
    <property type="entry name" value="REC_OmpR"/>
    <property type="match status" value="1"/>
</dbReference>
<evidence type="ECO:0000259" key="16">
    <source>
        <dbReference type="PROSITE" id="PS50110"/>
    </source>
</evidence>
<evidence type="ECO:0000256" key="9">
    <source>
        <dbReference type="ARBA" id="ARBA00023015"/>
    </source>
</evidence>
<dbReference type="SUPFAM" id="SSF63829">
    <property type="entry name" value="Calcium-dependent phosphotriesterase"/>
    <property type="match status" value="3"/>
</dbReference>
<reference evidence="17 18" key="1">
    <citation type="submission" date="2016-02" db="EMBL/GenBank/DDBJ databases">
        <authorList>
            <person name="Wen L."/>
            <person name="He K."/>
            <person name="Yang H."/>
        </authorList>
    </citation>
    <scope>NUCLEOTIDE SEQUENCE [LARGE SCALE GENOMIC DNA]</scope>
    <source>
        <strain evidence="17 18">KLE1704</strain>
    </source>
</reference>
<dbReference type="Gene3D" id="2.130.10.10">
    <property type="entry name" value="YVTN repeat-like/Quinoprotein amine dehydrogenase"/>
    <property type="match status" value="2"/>
</dbReference>
<feature type="transmembrane region" description="Helical" evidence="13">
    <location>
        <begin position="763"/>
        <end position="785"/>
    </location>
</feature>
<dbReference type="Gene3D" id="3.30.565.10">
    <property type="entry name" value="Histidine kinase-like ATPase, C-terminal domain"/>
    <property type="match status" value="1"/>
</dbReference>
<dbReference type="InterPro" id="IPR018060">
    <property type="entry name" value="HTH_AraC"/>
</dbReference>
<dbReference type="PROSITE" id="PS01124">
    <property type="entry name" value="HTH_ARAC_FAMILY_2"/>
    <property type="match status" value="1"/>
</dbReference>
<dbReference type="Gene3D" id="1.10.287.130">
    <property type="match status" value="1"/>
</dbReference>
<keyword evidence="9" id="KW-0805">Transcription regulation</keyword>
<dbReference type="Pfam" id="PF02518">
    <property type="entry name" value="HATPase_c"/>
    <property type="match status" value="1"/>
</dbReference>
<dbReference type="InterPro" id="IPR009057">
    <property type="entry name" value="Homeodomain-like_sf"/>
</dbReference>
<dbReference type="InterPro" id="IPR011006">
    <property type="entry name" value="CheY-like_superfamily"/>
</dbReference>
<dbReference type="SUPFAM" id="SSF46689">
    <property type="entry name" value="Homeodomain-like"/>
    <property type="match status" value="1"/>
</dbReference>
<evidence type="ECO:0000256" key="8">
    <source>
        <dbReference type="ARBA" id="ARBA00023012"/>
    </source>
</evidence>
<evidence type="ECO:0000256" key="6">
    <source>
        <dbReference type="ARBA" id="ARBA00022777"/>
    </source>
</evidence>
<dbReference type="CDD" id="cd00082">
    <property type="entry name" value="HisKA"/>
    <property type="match status" value="1"/>
</dbReference>
<dbReference type="PATRIC" id="fig|329854.7.peg.2124"/>
<dbReference type="InterPro" id="IPR004358">
    <property type="entry name" value="Sig_transdc_His_kin-like_C"/>
</dbReference>
<evidence type="ECO:0000256" key="1">
    <source>
        <dbReference type="ARBA" id="ARBA00000085"/>
    </source>
</evidence>
<comment type="catalytic activity">
    <reaction evidence="1">
        <text>ATP + protein L-histidine = ADP + protein N-phospho-L-histidine.</text>
        <dbReference type="EC" id="2.7.13.3"/>
    </reaction>
</comment>
<evidence type="ECO:0000256" key="7">
    <source>
        <dbReference type="ARBA" id="ARBA00022840"/>
    </source>
</evidence>
<feature type="domain" description="Histidine kinase" evidence="15">
    <location>
        <begin position="817"/>
        <end position="1045"/>
    </location>
</feature>
<dbReference type="Pfam" id="PF00512">
    <property type="entry name" value="HisKA"/>
    <property type="match status" value="1"/>
</dbReference>
<keyword evidence="7" id="KW-0067">ATP-binding</keyword>
<dbReference type="PROSITE" id="PS00041">
    <property type="entry name" value="HTH_ARAC_FAMILY_1"/>
    <property type="match status" value="1"/>
</dbReference>
<keyword evidence="13" id="KW-1133">Transmembrane helix</keyword>
<dbReference type="Pfam" id="PF00072">
    <property type="entry name" value="Response_reg"/>
    <property type="match status" value="1"/>
</dbReference>
<dbReference type="InterPro" id="IPR003594">
    <property type="entry name" value="HATPase_dom"/>
</dbReference>
<keyword evidence="8" id="KW-0902">Two-component regulatory system</keyword>
<dbReference type="PRINTS" id="PR00344">
    <property type="entry name" value="BCTRLSENSOR"/>
</dbReference>
<dbReference type="SMART" id="SM00388">
    <property type="entry name" value="HisKA"/>
    <property type="match status" value="1"/>
</dbReference>
<dbReference type="SMART" id="SM00448">
    <property type="entry name" value="REC"/>
    <property type="match status" value="1"/>
</dbReference>
<dbReference type="Gene3D" id="2.60.40.10">
    <property type="entry name" value="Immunoglobulins"/>
    <property type="match status" value="1"/>
</dbReference>
<evidence type="ECO:0000313" key="17">
    <source>
        <dbReference type="EMBL" id="KXT51297.1"/>
    </source>
</evidence>
<dbReference type="InterPro" id="IPR003661">
    <property type="entry name" value="HisK_dim/P_dom"/>
</dbReference>
<dbReference type="GO" id="GO:0000155">
    <property type="term" value="F:phosphorelay sensor kinase activity"/>
    <property type="evidence" value="ECO:0007669"/>
    <property type="project" value="InterPro"/>
</dbReference>
<evidence type="ECO:0000256" key="3">
    <source>
        <dbReference type="ARBA" id="ARBA00022553"/>
    </source>
</evidence>
<dbReference type="SMART" id="SM00387">
    <property type="entry name" value="HATPase_c"/>
    <property type="match status" value="1"/>
</dbReference>
<sequence>MKKILFLILLFIPIAMLGQAGKLFTADSQLSSSLINKVYQDANGMIWIATEDGLNRYDGAKFTTYRHEDGNPHSLSHNYVRTIFSDSHGRIFIGTYSGLQMYDIAADCFSEPATWPDGKTYQANVIDMTERHNGEIWVSGGLLVTLHIDNNRLTVQTPSIPIPTSLTDYILEDRTGNIWVTRGENGIYRIGPNNQIHHYLEQEKGTPVTDLAEDSQGNIYAACMGKGLYQYNTADDSFHLIPYQGKNNLSIKALFIGKQDEVYICTDGQGVKIYQPGSNTVTDYQFENSFYNLSDSKVHSLLKDNNDNFWMALYQKGVMFLPSQPNGFKYIGSKSANRNLIGKNCVTALCQDTQNSFWIGTDNGGLYRLSADATRSIHYPTLDKGGTAPATILNLYEDSEGTLWFGSFINGMGQINKQNGVCSYEQNLKDKGGNHIQRVYAFAEDHKKRLWIATMGAGLFYRDLKNGQTFYPEIINTKINSWISCMLYTPDHLLYIGTYDGLSCIDLNNEEMIHTESILNGHIINAVCQDTTGMIWIGTADGLSSWNRINGEVKTYTAKQGLPSNTVYALITDNDGYLWISTNAGIARFHLQNHHFINYYVSDGLQGNEFAKNTSYKDPEGNIWLGGVNGITYFNPKDITSPEQKWTVRITDFLVYDKPVRKGMKSGNHEIIDRPVFEATEFYLSHTDNTFSIEFATREFNNPERINYLYTMNSSHWISLPQGVNRISFSKLQPGNYCFRVKAMDYTLDSDIREIHIYIAPPWWNTWWCHLIYILLALGAILYIVQQVRHRYRTKQEIMQHIHAEEINEAKLQFFINISHEIRTPMSLIISPLHKLINRDKDEERQAIYHLIDRNANRILRLINQLMDLRKIDKGQMSFLFKETNIVEAITDICNSFQQMAEAKHISLRFHHGDQQKLNVWVDPDNFDKIIINILSNAFKFTPEKGKIEVLLSQGEDTQATSTLRHYVEITITDSGIGIDEQEREHIFDRFYQIRNSRNNSNVGTGIGLHLTRSLITMHHGSIRVSNNQDGQPGSCFIVRLPLGCGHLKAEEMATEKESASNAKTAEIDLVEAMETNWEEPKKPRTKYRIMVVEDDEEIRKYVCHELKERYYVQQCTNGKEALKMLFEKAPHLVISDVMMPQMDGFTLCSKIKQNINLNHIPVILLTAKIREEDNIEGLEMGADAYITKPFNIELLKRTVENLIRSHERLRNTFSGQQIQEDKLNKIEIESPDDKLMKRIMKVINDNLSNPELSIDIITAEVGISRTHLHRKLKELTNQTTTQFVRNIRLKQAAILLAEKRHNINEIATLTGFSDSNYFSTSFKEAYGMTPREYIEKHQQA</sequence>
<dbReference type="Gene3D" id="1.10.10.60">
    <property type="entry name" value="Homeodomain-like"/>
    <property type="match status" value="1"/>
</dbReference>
<dbReference type="EC" id="2.7.13.3" evidence="2"/>
<dbReference type="Pfam" id="PF12833">
    <property type="entry name" value="HTH_18"/>
    <property type="match status" value="1"/>
</dbReference>